<comment type="caution">
    <text evidence="2">The sequence shown here is derived from an EMBL/GenBank/DDBJ whole genome shotgun (WGS) entry which is preliminary data.</text>
</comment>
<evidence type="ECO:0000313" key="3">
    <source>
        <dbReference type="Proteomes" id="UP001642409"/>
    </source>
</evidence>
<reference evidence="2 3" key="1">
    <citation type="submission" date="2024-07" db="EMBL/GenBank/DDBJ databases">
        <authorList>
            <person name="Akdeniz Z."/>
        </authorList>
    </citation>
    <scope>NUCLEOTIDE SEQUENCE [LARGE SCALE GENOMIC DNA]</scope>
</reference>
<dbReference type="EMBL" id="CAXDID020000031">
    <property type="protein sequence ID" value="CAL5994120.1"/>
    <property type="molecule type" value="Genomic_DNA"/>
</dbReference>
<keyword evidence="1" id="KW-1133">Transmembrane helix</keyword>
<dbReference type="Proteomes" id="UP001642409">
    <property type="component" value="Unassembled WGS sequence"/>
</dbReference>
<gene>
    <name evidence="2" type="ORF">HINF_LOCUS13396</name>
</gene>
<feature type="transmembrane region" description="Helical" evidence="1">
    <location>
        <begin position="129"/>
        <end position="153"/>
    </location>
</feature>
<evidence type="ECO:0000256" key="1">
    <source>
        <dbReference type="SAM" id="Phobius"/>
    </source>
</evidence>
<sequence length="167" mass="19162">MLLFLFSIQVDTFDVVSVRVEQMKLKLDFVTTAYPSSKVAINIKAYLPDAQLIFFKNVIVDYRNKTSVVMNCEEDQVLDAFCNGLLLNLKKNIKVDITFEQTNILGQYYRYTLHNIYTPVDTYSNTQQIAVIVGCSVGGVVIIVLLVVLIIFLKRKRNTKKEKHLFV</sequence>
<name>A0ABP1HIK4_9EUKA</name>
<proteinExistence type="predicted"/>
<organism evidence="2 3">
    <name type="scientific">Hexamita inflata</name>
    <dbReference type="NCBI Taxonomy" id="28002"/>
    <lineage>
        <taxon>Eukaryota</taxon>
        <taxon>Metamonada</taxon>
        <taxon>Diplomonadida</taxon>
        <taxon>Hexamitidae</taxon>
        <taxon>Hexamitinae</taxon>
        <taxon>Hexamita</taxon>
    </lineage>
</organism>
<accession>A0ABP1HIK4</accession>
<evidence type="ECO:0000313" key="2">
    <source>
        <dbReference type="EMBL" id="CAL5994120.1"/>
    </source>
</evidence>
<keyword evidence="1" id="KW-0472">Membrane</keyword>
<keyword evidence="1" id="KW-0812">Transmembrane</keyword>
<protein>
    <submittedName>
        <fullName evidence="2">Hypothetical_protein</fullName>
    </submittedName>
</protein>
<keyword evidence="3" id="KW-1185">Reference proteome</keyword>